<organism evidence="1 2">
    <name type="scientific">Taibaiella soli</name>
    <dbReference type="NCBI Taxonomy" id="1649169"/>
    <lineage>
        <taxon>Bacteria</taxon>
        <taxon>Pseudomonadati</taxon>
        <taxon>Bacteroidota</taxon>
        <taxon>Chitinophagia</taxon>
        <taxon>Chitinophagales</taxon>
        <taxon>Chitinophagaceae</taxon>
        <taxon>Taibaiella</taxon>
    </lineage>
</organism>
<reference evidence="1 2" key="1">
    <citation type="submission" date="2018-06" db="EMBL/GenBank/DDBJ databases">
        <title>Mucibacter soli gen. nov., sp. nov., a new member of the family Chitinophagaceae producing mucin.</title>
        <authorList>
            <person name="Kim M.-K."/>
            <person name="Park S."/>
            <person name="Kim T.-S."/>
            <person name="Joung Y."/>
            <person name="Han J.-H."/>
            <person name="Kim S.B."/>
        </authorList>
    </citation>
    <scope>NUCLEOTIDE SEQUENCE [LARGE SCALE GENOMIC DNA]</scope>
    <source>
        <strain evidence="1 2">R1-15</strain>
    </source>
</reference>
<evidence type="ECO:0008006" key="3">
    <source>
        <dbReference type="Google" id="ProtNLM"/>
    </source>
</evidence>
<keyword evidence="2" id="KW-1185">Reference proteome</keyword>
<accession>A0A2W2BL53</accession>
<gene>
    <name evidence="1" type="ORF">DN068_03840</name>
</gene>
<dbReference type="RefSeq" id="WP_110997572.1">
    <property type="nucleotide sequence ID" value="NZ_QKTW01000006.1"/>
</dbReference>
<evidence type="ECO:0000313" key="2">
    <source>
        <dbReference type="Proteomes" id="UP000248745"/>
    </source>
</evidence>
<dbReference type="AlphaFoldDB" id="A0A2W2BL53"/>
<protein>
    <recommendedName>
        <fullName evidence="3">Ubiquinone biosynthesis protein COQ4</fullName>
    </recommendedName>
</protein>
<dbReference type="Proteomes" id="UP000248745">
    <property type="component" value="Unassembled WGS sequence"/>
</dbReference>
<comment type="caution">
    <text evidence="1">The sequence shown here is derived from an EMBL/GenBank/DDBJ whole genome shotgun (WGS) entry which is preliminary data.</text>
</comment>
<sequence length="180" mass="21288">MKDVIIEYKEQHSLRERMLLWLLGRVVPVHARFYEKRAPWGFTRADLQTYAPGTLGHELGNFLEAESLEPIDRIERHDAFHILLGFSTKLHDEAAMQFFLLGNKKISPFTLGTAAFCIATMPDYWKYFSKQYKRGKTANSVAHWDFKELLHEDFNDIKRYIFHEQVQDKALLTKLRNFEH</sequence>
<name>A0A2W2BL53_9BACT</name>
<dbReference type="OrthoDB" id="876994at2"/>
<dbReference type="EMBL" id="QKTW01000006">
    <property type="protein sequence ID" value="PZF74156.1"/>
    <property type="molecule type" value="Genomic_DNA"/>
</dbReference>
<proteinExistence type="predicted"/>
<evidence type="ECO:0000313" key="1">
    <source>
        <dbReference type="EMBL" id="PZF74156.1"/>
    </source>
</evidence>